<accession>A0A7J5AN54</accession>
<name>A0A7J5AN54_9FLAO</name>
<dbReference type="OrthoDB" id="1191237at2"/>
<keyword evidence="3" id="KW-1185">Reference proteome</keyword>
<dbReference type="RefSeq" id="WP_150899483.1">
    <property type="nucleotide sequence ID" value="NZ_WAAU01000011.1"/>
</dbReference>
<evidence type="ECO:0000256" key="1">
    <source>
        <dbReference type="SAM" id="Phobius"/>
    </source>
</evidence>
<sequence>MKLEFNKLNKEISIKDEVANHTWLIIILMAVNVFNMAFQLSYISFEKNELLFIGLAILALVSIFVIFFFFTKRSWKSIYKLEEIEGLEVKKIYGKERIFLKLLNGKRRSFPILRNLEEIENLKKTLTNMGIKLV</sequence>
<proteinExistence type="predicted"/>
<dbReference type="EMBL" id="WAAU01000011">
    <property type="protein sequence ID" value="KAB1159003.1"/>
    <property type="molecule type" value="Genomic_DNA"/>
</dbReference>
<evidence type="ECO:0000313" key="2">
    <source>
        <dbReference type="EMBL" id="KAB1159003.1"/>
    </source>
</evidence>
<keyword evidence="1" id="KW-0472">Membrane</keyword>
<keyword evidence="1" id="KW-0812">Transmembrane</keyword>
<dbReference type="Proteomes" id="UP000467305">
    <property type="component" value="Unassembled WGS sequence"/>
</dbReference>
<feature type="transmembrane region" description="Helical" evidence="1">
    <location>
        <begin position="50"/>
        <end position="70"/>
    </location>
</feature>
<protein>
    <submittedName>
        <fullName evidence="2">Uncharacterized protein</fullName>
    </submittedName>
</protein>
<evidence type="ECO:0000313" key="3">
    <source>
        <dbReference type="Proteomes" id="UP000467305"/>
    </source>
</evidence>
<reference evidence="2 3" key="1">
    <citation type="submission" date="2019-09" db="EMBL/GenBank/DDBJ databases">
        <authorList>
            <person name="Cao W.R."/>
        </authorList>
    </citation>
    <scope>NUCLEOTIDE SEQUENCE [LARGE SCALE GENOMIC DNA]</scope>
    <source>
        <strain evidence="3">a4</strain>
    </source>
</reference>
<feature type="transmembrane region" description="Helical" evidence="1">
    <location>
        <begin position="21"/>
        <end position="44"/>
    </location>
</feature>
<gene>
    <name evidence="2" type="ORF">F7018_07820</name>
</gene>
<comment type="caution">
    <text evidence="2">The sequence shown here is derived from an EMBL/GenBank/DDBJ whole genome shotgun (WGS) entry which is preliminary data.</text>
</comment>
<organism evidence="2 3">
    <name type="scientific">Tenacibaculum aiptasiae</name>
    <dbReference type="NCBI Taxonomy" id="426481"/>
    <lineage>
        <taxon>Bacteria</taxon>
        <taxon>Pseudomonadati</taxon>
        <taxon>Bacteroidota</taxon>
        <taxon>Flavobacteriia</taxon>
        <taxon>Flavobacteriales</taxon>
        <taxon>Flavobacteriaceae</taxon>
        <taxon>Tenacibaculum</taxon>
    </lineage>
</organism>
<keyword evidence="1" id="KW-1133">Transmembrane helix</keyword>
<dbReference type="AlphaFoldDB" id="A0A7J5AN54"/>